<feature type="transmembrane region" description="Helical" evidence="6">
    <location>
        <begin position="166"/>
        <end position="188"/>
    </location>
</feature>
<feature type="transmembrane region" description="Helical" evidence="6">
    <location>
        <begin position="74"/>
        <end position="93"/>
    </location>
</feature>
<gene>
    <name evidence="7" type="ORF">BN980_GECA32s00923g</name>
</gene>
<dbReference type="FunFam" id="1.20.1280.290:FF:000024">
    <property type="entry name" value="Putative membrane protein"/>
    <property type="match status" value="1"/>
</dbReference>
<evidence type="ECO:0000256" key="1">
    <source>
        <dbReference type="ARBA" id="ARBA00004141"/>
    </source>
</evidence>
<proteinExistence type="predicted"/>
<dbReference type="InterPro" id="IPR051415">
    <property type="entry name" value="LAAT-1"/>
</dbReference>
<evidence type="ECO:0000256" key="6">
    <source>
        <dbReference type="SAM" id="Phobius"/>
    </source>
</evidence>
<feature type="compositionally biased region" description="Basic and acidic residues" evidence="5">
    <location>
        <begin position="245"/>
        <end position="254"/>
    </location>
</feature>
<comment type="subcellular location">
    <subcellularLocation>
        <location evidence="1">Membrane</location>
        <topology evidence="1">Multi-pass membrane protein</topology>
    </subcellularLocation>
</comment>
<feature type="transmembrane region" description="Helical" evidence="6">
    <location>
        <begin position="43"/>
        <end position="62"/>
    </location>
</feature>
<keyword evidence="2 6" id="KW-0812">Transmembrane</keyword>
<accession>A0A0J9XLH3</accession>
<feature type="transmembrane region" description="Helical" evidence="6">
    <location>
        <begin position="132"/>
        <end position="154"/>
    </location>
</feature>
<sequence>MSETVDNKAATVLGTIGTVLWCIQLIPQIIVNYRKKNCEGLPPLMMFLWAASGVPFGVYFIVKKSNLPVQVQPHIFMLFATITWVQCLYYPPVQWARKRLIIIVSAVCILFASIEIALVFPLRIVYNNGTEWPTTFIGAIAAVLLAVGLIPPYFEIKQHHGEVVGINFFFLAMDSGGAIFSIFSLIAQGGKMDIMGIVLYIIVVSMELGIFGCQIVWVLTHRDVIKERKRLKALEKEAQLKTEETALGEDEKGVLESNATQKKDETVETTIENRPTNSSSEA</sequence>
<dbReference type="PANTHER" id="PTHR16201">
    <property type="entry name" value="SEVEN TRANSMEMBRANE PROTEIN 1-RELATED"/>
    <property type="match status" value="1"/>
</dbReference>
<dbReference type="OrthoDB" id="407617at2759"/>
<protein>
    <recommendedName>
        <fullName evidence="9">PQ-loop-domain-containing protein</fullName>
    </recommendedName>
</protein>
<evidence type="ECO:0000313" key="7">
    <source>
        <dbReference type="EMBL" id="CDO57996.1"/>
    </source>
</evidence>
<evidence type="ECO:0000313" key="8">
    <source>
        <dbReference type="Proteomes" id="UP000242525"/>
    </source>
</evidence>
<keyword evidence="4 6" id="KW-0472">Membrane</keyword>
<feature type="transmembrane region" description="Helical" evidence="6">
    <location>
        <begin position="194"/>
        <end position="220"/>
    </location>
</feature>
<feature type="transmembrane region" description="Helical" evidence="6">
    <location>
        <begin position="100"/>
        <end position="120"/>
    </location>
</feature>
<keyword evidence="3 6" id="KW-1133">Transmembrane helix</keyword>
<reference evidence="7" key="1">
    <citation type="submission" date="2014-03" db="EMBL/GenBank/DDBJ databases">
        <authorList>
            <person name="Casaregola S."/>
        </authorList>
    </citation>
    <scope>NUCLEOTIDE SEQUENCE [LARGE SCALE GENOMIC DNA]</scope>
    <source>
        <strain evidence="7">CLIB 918</strain>
    </source>
</reference>
<dbReference type="Proteomes" id="UP000242525">
    <property type="component" value="Unassembled WGS sequence"/>
</dbReference>
<dbReference type="Pfam" id="PF04193">
    <property type="entry name" value="PQ-loop"/>
    <property type="match status" value="1"/>
</dbReference>
<feature type="region of interest" description="Disordered" evidence="5">
    <location>
        <begin position="245"/>
        <end position="282"/>
    </location>
</feature>
<evidence type="ECO:0000256" key="3">
    <source>
        <dbReference type="ARBA" id="ARBA00022989"/>
    </source>
</evidence>
<dbReference type="SMART" id="SM00679">
    <property type="entry name" value="CTNS"/>
    <property type="match status" value="2"/>
</dbReference>
<dbReference type="GO" id="GO:0016020">
    <property type="term" value="C:membrane"/>
    <property type="evidence" value="ECO:0007669"/>
    <property type="project" value="UniProtKB-SubCell"/>
</dbReference>
<dbReference type="PANTHER" id="PTHR16201:SF37">
    <property type="entry name" value="PQ-LOOP REPEAT-CONTAINING PROTEIN"/>
    <property type="match status" value="1"/>
</dbReference>
<keyword evidence="8" id="KW-1185">Reference proteome</keyword>
<dbReference type="EMBL" id="CCBN010000028">
    <property type="protein sequence ID" value="CDO57996.1"/>
    <property type="molecule type" value="Genomic_DNA"/>
</dbReference>
<name>A0A0J9XLH3_GEOCN</name>
<feature type="transmembrane region" description="Helical" evidence="6">
    <location>
        <begin position="12"/>
        <end position="31"/>
    </location>
</feature>
<evidence type="ECO:0000256" key="5">
    <source>
        <dbReference type="SAM" id="MobiDB-lite"/>
    </source>
</evidence>
<dbReference type="AlphaFoldDB" id="A0A0J9XLH3"/>
<evidence type="ECO:0000256" key="2">
    <source>
        <dbReference type="ARBA" id="ARBA00022692"/>
    </source>
</evidence>
<evidence type="ECO:0008006" key="9">
    <source>
        <dbReference type="Google" id="ProtNLM"/>
    </source>
</evidence>
<dbReference type="InterPro" id="IPR006603">
    <property type="entry name" value="PQ-loop_rpt"/>
</dbReference>
<organism evidence="7 8">
    <name type="scientific">Geotrichum candidum</name>
    <name type="common">Oospora lactis</name>
    <name type="synonym">Dipodascus geotrichum</name>
    <dbReference type="NCBI Taxonomy" id="1173061"/>
    <lineage>
        <taxon>Eukaryota</taxon>
        <taxon>Fungi</taxon>
        <taxon>Dikarya</taxon>
        <taxon>Ascomycota</taxon>
        <taxon>Saccharomycotina</taxon>
        <taxon>Dipodascomycetes</taxon>
        <taxon>Dipodascales</taxon>
        <taxon>Dipodascaceae</taxon>
        <taxon>Geotrichum</taxon>
    </lineage>
</organism>
<dbReference type="Gene3D" id="1.20.1280.290">
    <property type="match status" value="1"/>
</dbReference>
<evidence type="ECO:0000256" key="4">
    <source>
        <dbReference type="ARBA" id="ARBA00023136"/>
    </source>
</evidence>
<comment type="caution">
    <text evidence="7">The sequence shown here is derived from an EMBL/GenBank/DDBJ whole genome shotgun (WGS) entry which is preliminary data.</text>
</comment>
<feature type="compositionally biased region" description="Polar residues" evidence="5">
    <location>
        <begin position="268"/>
        <end position="282"/>
    </location>
</feature>